<feature type="region of interest" description="Disordered" evidence="1">
    <location>
        <begin position="1"/>
        <end position="27"/>
    </location>
</feature>
<organism evidence="2 3">
    <name type="scientific">Elizabethkingia occulta</name>
    <dbReference type="NCBI Taxonomy" id="1867263"/>
    <lineage>
        <taxon>Bacteria</taxon>
        <taxon>Pseudomonadati</taxon>
        <taxon>Bacteroidota</taxon>
        <taxon>Flavobacteriia</taxon>
        <taxon>Flavobacteriales</taxon>
        <taxon>Weeksellaceae</taxon>
        <taxon>Elizabethkingia</taxon>
    </lineage>
</organism>
<dbReference type="RefSeq" id="WP_078773198.1">
    <property type="nucleotide sequence ID" value="NZ_CBCSBR010000042.1"/>
</dbReference>
<dbReference type="AlphaFoldDB" id="A0A1T3M9L0"/>
<accession>A0A1T3M9L0</accession>
<proteinExistence type="predicted"/>
<sequence length="74" mass="8248">MDTTNTNPSEPAPEESLSDKKTKKGYLPPKLNVIFLKQKEKTDPLYSKTGSFPNNSSFTEEKNSSDTDEATCDM</sequence>
<protein>
    <submittedName>
        <fullName evidence="2">Uncharacterized protein</fullName>
    </submittedName>
</protein>
<reference evidence="2 3" key="1">
    <citation type="submission" date="2016-06" db="EMBL/GenBank/DDBJ databases">
        <title>Revisiting the taxonomy of the Elizabethkingia Genus based on Whole-Genome Sequencing, Optical Mapping, and MALDI-TOF.</title>
        <authorList>
            <person name="Nicholson A.C."/>
        </authorList>
    </citation>
    <scope>NUCLEOTIDE SEQUENCE [LARGE SCALE GENOMIC DNA]</scope>
    <source>
        <strain evidence="2 3">G4070</strain>
    </source>
</reference>
<evidence type="ECO:0000256" key="1">
    <source>
        <dbReference type="SAM" id="MobiDB-lite"/>
    </source>
</evidence>
<feature type="region of interest" description="Disordered" evidence="1">
    <location>
        <begin position="40"/>
        <end position="74"/>
    </location>
</feature>
<keyword evidence="3" id="KW-1185">Reference proteome</keyword>
<dbReference type="Proteomes" id="UP000190813">
    <property type="component" value="Unassembled WGS sequence"/>
</dbReference>
<evidence type="ECO:0000313" key="2">
    <source>
        <dbReference type="EMBL" id="OPC61149.1"/>
    </source>
</evidence>
<dbReference type="EMBL" id="MAHX01000021">
    <property type="protein sequence ID" value="OPC61149.1"/>
    <property type="molecule type" value="Genomic_DNA"/>
</dbReference>
<comment type="caution">
    <text evidence="2">The sequence shown here is derived from an EMBL/GenBank/DDBJ whole genome shotgun (WGS) entry which is preliminary data.</text>
</comment>
<name>A0A1T3M9L0_9FLAO</name>
<feature type="compositionally biased region" description="Polar residues" evidence="1">
    <location>
        <begin position="48"/>
        <end position="58"/>
    </location>
</feature>
<evidence type="ECO:0000313" key="3">
    <source>
        <dbReference type="Proteomes" id="UP000190813"/>
    </source>
</evidence>
<gene>
    <name evidence="2" type="ORF">BAZ10_11840</name>
</gene>